<gene>
    <name evidence="3" type="ORF">KCG44_09615</name>
</gene>
<sequence>MWFRVFHALAALGFVLAAITSLAAQDAPPAEESSATGAAFAVHGIHLDVRAKSAEQARDAAFREAPRRAWPKLWARLTGAGEAAAPGMSDAALDAMIDSIEVQEERFGDGRYIATLGVVFDRVRAGRRLPAGARVLQSRPLLLIPVLKEAGAVSTLDPDSEWFAAWREFGSDSSVIDYVKPQGTPGDRILLGAWQTKRDDRAIWRSALSKYRADNVLIAEADMRRSYPGGPIIATFVARHGPDARILDSFQLTAGGPAEAAAMMQRAVKRMDGLYASALQDGTLRADDALSLALAPIETAADQLDDGFEAGQSVTASVVTATAESWRRIETVLNDVPQIEQAALDVLDIGGTSTVRIGFIGSYEGLRYALDRRGLRLEPGEAGYRLRPRIDGEAPLSPPVSAGGTPGAVPAPPEAPAVGAPGTAPPGARPAPAEPQERPGNRQPDAAERPEPAAPAEEGAPQSLLPDSQ</sequence>
<evidence type="ECO:0000313" key="4">
    <source>
        <dbReference type="Proteomes" id="UP000722336"/>
    </source>
</evidence>
<feature type="signal peptide" evidence="2">
    <location>
        <begin position="1"/>
        <end position="23"/>
    </location>
</feature>
<evidence type="ECO:0000256" key="2">
    <source>
        <dbReference type="SAM" id="SignalP"/>
    </source>
</evidence>
<dbReference type="RefSeq" id="WP_218445876.1">
    <property type="nucleotide sequence ID" value="NZ_JAGSPA010000003.1"/>
</dbReference>
<evidence type="ECO:0000256" key="1">
    <source>
        <dbReference type="SAM" id="MobiDB-lite"/>
    </source>
</evidence>
<dbReference type="EMBL" id="JAGSPA010000003">
    <property type="protein sequence ID" value="MBV7257039.1"/>
    <property type="molecule type" value="Genomic_DNA"/>
</dbReference>
<feature type="compositionally biased region" description="Pro residues" evidence="1">
    <location>
        <begin position="423"/>
        <end position="433"/>
    </location>
</feature>
<dbReference type="Proteomes" id="UP000722336">
    <property type="component" value="Unassembled WGS sequence"/>
</dbReference>
<evidence type="ECO:0000313" key="3">
    <source>
        <dbReference type="EMBL" id="MBV7257039.1"/>
    </source>
</evidence>
<name>A0ABS6SF59_9SPHN</name>
<keyword evidence="2" id="KW-0732">Signal</keyword>
<evidence type="ECO:0008006" key="5">
    <source>
        <dbReference type="Google" id="ProtNLM"/>
    </source>
</evidence>
<accession>A0ABS6SF59</accession>
<feature type="chain" id="PRO_5045836659" description="DUF2066 domain-containing protein" evidence="2">
    <location>
        <begin position="24"/>
        <end position="469"/>
    </location>
</feature>
<reference evidence="3 4" key="1">
    <citation type="submission" date="2021-04" db="EMBL/GenBank/DDBJ databases">
        <authorList>
            <person name="Pira H."/>
            <person name="Risdian C."/>
            <person name="Wink J."/>
        </authorList>
    </citation>
    <scope>NUCLEOTIDE SEQUENCE [LARGE SCALE GENOMIC DNA]</scope>
    <source>
        <strain evidence="3 4">WHA3</strain>
    </source>
</reference>
<protein>
    <recommendedName>
        <fullName evidence="5">DUF2066 domain-containing protein</fullName>
    </recommendedName>
</protein>
<proteinExistence type="predicted"/>
<organism evidence="3 4">
    <name type="scientific">Pacificimonas pallii</name>
    <dbReference type="NCBI Taxonomy" id="2827236"/>
    <lineage>
        <taxon>Bacteria</taxon>
        <taxon>Pseudomonadati</taxon>
        <taxon>Pseudomonadota</taxon>
        <taxon>Alphaproteobacteria</taxon>
        <taxon>Sphingomonadales</taxon>
        <taxon>Sphingosinicellaceae</taxon>
        <taxon>Pacificimonas</taxon>
    </lineage>
</organism>
<keyword evidence="4" id="KW-1185">Reference proteome</keyword>
<comment type="caution">
    <text evidence="3">The sequence shown here is derived from an EMBL/GenBank/DDBJ whole genome shotgun (WGS) entry which is preliminary data.</text>
</comment>
<feature type="compositionally biased region" description="Basic and acidic residues" evidence="1">
    <location>
        <begin position="435"/>
        <end position="451"/>
    </location>
</feature>
<feature type="region of interest" description="Disordered" evidence="1">
    <location>
        <begin position="386"/>
        <end position="469"/>
    </location>
</feature>